<evidence type="ECO:0008006" key="3">
    <source>
        <dbReference type="Google" id="ProtNLM"/>
    </source>
</evidence>
<dbReference type="Proteomes" id="UP001148838">
    <property type="component" value="Unassembled WGS sequence"/>
</dbReference>
<comment type="caution">
    <text evidence="1">The sequence shown here is derived from an EMBL/GenBank/DDBJ whole genome shotgun (WGS) entry which is preliminary data.</text>
</comment>
<accession>A0ABQ8RVD5</accession>
<organism evidence="1 2">
    <name type="scientific">Periplaneta americana</name>
    <name type="common">American cockroach</name>
    <name type="synonym">Blatta americana</name>
    <dbReference type="NCBI Taxonomy" id="6978"/>
    <lineage>
        <taxon>Eukaryota</taxon>
        <taxon>Metazoa</taxon>
        <taxon>Ecdysozoa</taxon>
        <taxon>Arthropoda</taxon>
        <taxon>Hexapoda</taxon>
        <taxon>Insecta</taxon>
        <taxon>Pterygota</taxon>
        <taxon>Neoptera</taxon>
        <taxon>Polyneoptera</taxon>
        <taxon>Dictyoptera</taxon>
        <taxon>Blattodea</taxon>
        <taxon>Blattoidea</taxon>
        <taxon>Blattidae</taxon>
        <taxon>Blattinae</taxon>
        <taxon>Periplaneta</taxon>
    </lineage>
</organism>
<proteinExistence type="predicted"/>
<reference evidence="1 2" key="1">
    <citation type="journal article" date="2022" name="Allergy">
        <title>Genome assembly and annotation of Periplaneta americana reveal a comprehensive cockroach allergen profile.</title>
        <authorList>
            <person name="Wang L."/>
            <person name="Xiong Q."/>
            <person name="Saelim N."/>
            <person name="Wang L."/>
            <person name="Nong W."/>
            <person name="Wan A.T."/>
            <person name="Shi M."/>
            <person name="Liu X."/>
            <person name="Cao Q."/>
            <person name="Hui J.H.L."/>
            <person name="Sookrung N."/>
            <person name="Leung T.F."/>
            <person name="Tungtrongchitr A."/>
            <person name="Tsui S.K.W."/>
        </authorList>
    </citation>
    <scope>NUCLEOTIDE SEQUENCE [LARGE SCALE GENOMIC DNA]</scope>
    <source>
        <strain evidence="1">PWHHKU_190912</strain>
    </source>
</reference>
<evidence type="ECO:0000313" key="2">
    <source>
        <dbReference type="Proteomes" id="UP001148838"/>
    </source>
</evidence>
<name>A0ABQ8RVD5_PERAM</name>
<sequence length="119" mass="13959">MALEYKKKTNRVETPKDQILLAVKEIVEEKRGLRETAAKYNTPKSSLSRYVLNRETVQETKYQSKYSTTQVFTTEEEKALVEYILYCSKLHYGLTKKLARDLAFQYAEANQKKCHKVRS</sequence>
<evidence type="ECO:0000313" key="1">
    <source>
        <dbReference type="EMBL" id="KAJ4425681.1"/>
    </source>
</evidence>
<protein>
    <recommendedName>
        <fullName evidence="3">HTH psq-type domain-containing protein</fullName>
    </recommendedName>
</protein>
<keyword evidence="2" id="KW-1185">Reference proteome</keyword>
<dbReference type="EMBL" id="JAJSOF020000042">
    <property type="protein sequence ID" value="KAJ4425681.1"/>
    <property type="molecule type" value="Genomic_DNA"/>
</dbReference>
<gene>
    <name evidence="1" type="ORF">ANN_27877</name>
</gene>